<dbReference type="EMBL" id="JBHSQV010000185">
    <property type="protein sequence ID" value="MFC5988889.1"/>
    <property type="molecule type" value="Genomic_DNA"/>
</dbReference>
<dbReference type="RefSeq" id="WP_379896405.1">
    <property type="nucleotide sequence ID" value="NZ_CBCSCT010000007.1"/>
</dbReference>
<name>A0ABW1IVR7_9BACL</name>
<dbReference type="Proteomes" id="UP001596250">
    <property type="component" value="Unassembled WGS sequence"/>
</dbReference>
<keyword evidence="1" id="KW-0812">Transmembrane</keyword>
<proteinExistence type="predicted"/>
<accession>A0ABW1IVR7</accession>
<keyword evidence="1" id="KW-1133">Transmembrane helix</keyword>
<evidence type="ECO:0000313" key="2">
    <source>
        <dbReference type="EMBL" id="MFC5988889.1"/>
    </source>
</evidence>
<protein>
    <submittedName>
        <fullName evidence="2">Uncharacterized protein</fullName>
    </submittedName>
</protein>
<evidence type="ECO:0000256" key="1">
    <source>
        <dbReference type="SAM" id="Phobius"/>
    </source>
</evidence>
<gene>
    <name evidence="2" type="ORF">ACFPXP_21000</name>
</gene>
<keyword evidence="3" id="KW-1185">Reference proteome</keyword>
<feature type="transmembrane region" description="Helical" evidence="1">
    <location>
        <begin position="6"/>
        <end position="27"/>
    </location>
</feature>
<evidence type="ECO:0000313" key="3">
    <source>
        <dbReference type="Proteomes" id="UP001596250"/>
    </source>
</evidence>
<sequence>MKMTGAPFFIFIGTYNFLYLLSALAGVHIMCGFDNRAVIWIV</sequence>
<comment type="caution">
    <text evidence="2">The sequence shown here is derived from an EMBL/GenBank/DDBJ whole genome shotgun (WGS) entry which is preliminary data.</text>
</comment>
<keyword evidence="1" id="KW-0472">Membrane</keyword>
<organism evidence="2 3">
    <name type="scientific">Marinicrinis lubricantis</name>
    <dbReference type="NCBI Taxonomy" id="2086470"/>
    <lineage>
        <taxon>Bacteria</taxon>
        <taxon>Bacillati</taxon>
        <taxon>Bacillota</taxon>
        <taxon>Bacilli</taxon>
        <taxon>Bacillales</taxon>
        <taxon>Paenibacillaceae</taxon>
    </lineage>
</organism>
<reference evidence="3" key="1">
    <citation type="journal article" date="2019" name="Int. J. Syst. Evol. Microbiol.">
        <title>The Global Catalogue of Microorganisms (GCM) 10K type strain sequencing project: providing services to taxonomists for standard genome sequencing and annotation.</title>
        <authorList>
            <consortium name="The Broad Institute Genomics Platform"/>
            <consortium name="The Broad Institute Genome Sequencing Center for Infectious Disease"/>
            <person name="Wu L."/>
            <person name="Ma J."/>
        </authorList>
    </citation>
    <scope>NUCLEOTIDE SEQUENCE [LARGE SCALE GENOMIC DNA]</scope>
    <source>
        <strain evidence="3">CCM 8749</strain>
    </source>
</reference>